<dbReference type="CDD" id="cd00086">
    <property type="entry name" value="homeodomain"/>
    <property type="match status" value="1"/>
</dbReference>
<evidence type="ECO:0000256" key="1">
    <source>
        <dbReference type="ARBA" id="ARBA00004123"/>
    </source>
</evidence>
<name>A0A9N9RL10_9DIPT</name>
<evidence type="ECO:0000256" key="6">
    <source>
        <dbReference type="RuleBase" id="RU000682"/>
    </source>
</evidence>
<dbReference type="GO" id="GO:0000981">
    <property type="term" value="F:DNA-binding transcription factor activity, RNA polymerase II-specific"/>
    <property type="evidence" value="ECO:0007669"/>
    <property type="project" value="InterPro"/>
</dbReference>
<evidence type="ECO:0000313" key="9">
    <source>
        <dbReference type="EMBL" id="CAG9798191.1"/>
    </source>
</evidence>
<dbReference type="PROSITE" id="PS00027">
    <property type="entry name" value="HOMEOBOX_1"/>
    <property type="match status" value="1"/>
</dbReference>
<dbReference type="PRINTS" id="PR00031">
    <property type="entry name" value="HTHREPRESSR"/>
</dbReference>
<keyword evidence="10" id="KW-1185">Reference proteome</keyword>
<dbReference type="InterPro" id="IPR009057">
    <property type="entry name" value="Homeodomain-like_sf"/>
</dbReference>
<dbReference type="InterPro" id="IPR050848">
    <property type="entry name" value="Homeobox_TF"/>
</dbReference>
<dbReference type="InterPro" id="IPR017970">
    <property type="entry name" value="Homeobox_CS"/>
</dbReference>
<dbReference type="EMBL" id="OU895877">
    <property type="protein sequence ID" value="CAG9798191.1"/>
    <property type="molecule type" value="Genomic_DNA"/>
</dbReference>
<dbReference type="PRINTS" id="PR00024">
    <property type="entry name" value="HOMEOBOX"/>
</dbReference>
<dbReference type="InterPro" id="IPR001356">
    <property type="entry name" value="HD"/>
</dbReference>
<sequence>MSVQLVEKSSSYSNVASGTTIAKTPFGIEDILYLSNNNNPQSINKNHQFDNKNIASQTKNGMKIGESEEFKKMNGSERQLKQLDKLQIPSSLPNLSHPPPGQQMTMSSAGNAPIMYTTPSPYNEHHQNYLQMLGAYLQPSATGYKSIHVDPYFLSQGLFSNFPGGNGCHMPEILGIGMGMSALRHCRRRKARTVFSDPQLTGLEKRFEAQRYLSTPERVELASALGLSETQVKTWFQNRRMKFKKQLRRKDAATNANNSNVQDSDSSRNDVTTTTNSQRLNQTSNGKSSFTSYKTNTNGTTPTSKSSLNCILQNYTTNSILMKNSSSGSEKDSISDDSDGDESDVDIMGDDMLC</sequence>
<dbReference type="SUPFAM" id="SSF46689">
    <property type="entry name" value="Homeodomain-like"/>
    <property type="match status" value="1"/>
</dbReference>
<dbReference type="GO" id="GO:0003677">
    <property type="term" value="F:DNA binding"/>
    <property type="evidence" value="ECO:0007669"/>
    <property type="project" value="UniProtKB-UniRule"/>
</dbReference>
<evidence type="ECO:0000256" key="3">
    <source>
        <dbReference type="ARBA" id="ARBA00023155"/>
    </source>
</evidence>
<dbReference type="Gene3D" id="1.10.10.60">
    <property type="entry name" value="Homeodomain-like"/>
    <property type="match status" value="1"/>
</dbReference>
<dbReference type="GO" id="GO:0005634">
    <property type="term" value="C:nucleus"/>
    <property type="evidence" value="ECO:0007669"/>
    <property type="project" value="UniProtKB-SubCell"/>
</dbReference>
<feature type="DNA-binding region" description="Homeobox" evidence="5">
    <location>
        <begin position="188"/>
        <end position="247"/>
    </location>
</feature>
<dbReference type="InterPro" id="IPR020479">
    <property type="entry name" value="HD_metazoa"/>
</dbReference>
<evidence type="ECO:0000256" key="4">
    <source>
        <dbReference type="ARBA" id="ARBA00023242"/>
    </source>
</evidence>
<evidence type="ECO:0000256" key="7">
    <source>
        <dbReference type="SAM" id="MobiDB-lite"/>
    </source>
</evidence>
<protein>
    <recommendedName>
        <fullName evidence="8">Homeobox domain-containing protein</fullName>
    </recommendedName>
</protein>
<evidence type="ECO:0000259" key="8">
    <source>
        <dbReference type="PROSITE" id="PS50071"/>
    </source>
</evidence>
<feature type="region of interest" description="Disordered" evidence="7">
    <location>
        <begin position="90"/>
        <end position="109"/>
    </location>
</feature>
<reference evidence="9" key="1">
    <citation type="submission" date="2022-01" db="EMBL/GenBank/DDBJ databases">
        <authorList>
            <person name="King R."/>
        </authorList>
    </citation>
    <scope>NUCLEOTIDE SEQUENCE</scope>
</reference>
<feature type="region of interest" description="Disordered" evidence="7">
    <location>
        <begin position="322"/>
        <end position="354"/>
    </location>
</feature>
<keyword evidence="3 5" id="KW-0371">Homeobox</keyword>
<keyword evidence="2 5" id="KW-0238">DNA-binding</keyword>
<dbReference type="PANTHER" id="PTHR24333">
    <property type="entry name" value="HOMEO BOX HB9 LIKE A-RELATED"/>
    <property type="match status" value="1"/>
</dbReference>
<dbReference type="Pfam" id="PF00046">
    <property type="entry name" value="Homeodomain"/>
    <property type="match status" value="1"/>
</dbReference>
<dbReference type="PROSITE" id="PS50071">
    <property type="entry name" value="HOMEOBOX_2"/>
    <property type="match status" value="1"/>
</dbReference>
<keyword evidence="4 5" id="KW-0539">Nucleus</keyword>
<feature type="domain" description="Homeobox" evidence="8">
    <location>
        <begin position="186"/>
        <end position="246"/>
    </location>
</feature>
<dbReference type="SMART" id="SM00389">
    <property type="entry name" value="HOX"/>
    <property type="match status" value="1"/>
</dbReference>
<comment type="subcellular location">
    <subcellularLocation>
        <location evidence="1 5 6">Nucleus</location>
    </subcellularLocation>
</comment>
<reference evidence="9" key="2">
    <citation type="submission" date="2022-10" db="EMBL/GenBank/DDBJ databases">
        <authorList>
            <consortium name="ENA_rothamsted_submissions"/>
            <consortium name="culmorum"/>
            <person name="King R."/>
        </authorList>
    </citation>
    <scope>NUCLEOTIDE SEQUENCE</scope>
</reference>
<dbReference type="PANTHER" id="PTHR24333:SF8">
    <property type="entry name" value="HOMEOBOX PROTEIN CEH-62"/>
    <property type="match status" value="1"/>
</dbReference>
<dbReference type="Proteomes" id="UP001153620">
    <property type="component" value="Chromosome 1"/>
</dbReference>
<dbReference type="InterPro" id="IPR000047">
    <property type="entry name" value="HTH_motif"/>
</dbReference>
<proteinExistence type="predicted"/>
<feature type="compositionally biased region" description="Polar residues" evidence="7">
    <location>
        <begin position="254"/>
        <end position="307"/>
    </location>
</feature>
<feature type="compositionally biased region" description="Acidic residues" evidence="7">
    <location>
        <begin position="335"/>
        <end position="354"/>
    </location>
</feature>
<gene>
    <name evidence="9" type="ORF">CHIRRI_LOCUS1176</name>
</gene>
<dbReference type="AlphaFoldDB" id="A0A9N9RL10"/>
<evidence type="ECO:0000256" key="5">
    <source>
        <dbReference type="PROSITE-ProRule" id="PRU00108"/>
    </source>
</evidence>
<dbReference type="OrthoDB" id="6159439at2759"/>
<evidence type="ECO:0000313" key="10">
    <source>
        <dbReference type="Proteomes" id="UP001153620"/>
    </source>
</evidence>
<feature type="region of interest" description="Disordered" evidence="7">
    <location>
        <begin position="246"/>
        <end position="307"/>
    </location>
</feature>
<dbReference type="FunFam" id="1.10.10.60:FF:000373">
    <property type="entry name" value="Blast:Brain-specific homeobox protein"/>
    <property type="match status" value="1"/>
</dbReference>
<organism evidence="9 10">
    <name type="scientific">Chironomus riparius</name>
    <dbReference type="NCBI Taxonomy" id="315576"/>
    <lineage>
        <taxon>Eukaryota</taxon>
        <taxon>Metazoa</taxon>
        <taxon>Ecdysozoa</taxon>
        <taxon>Arthropoda</taxon>
        <taxon>Hexapoda</taxon>
        <taxon>Insecta</taxon>
        <taxon>Pterygota</taxon>
        <taxon>Neoptera</taxon>
        <taxon>Endopterygota</taxon>
        <taxon>Diptera</taxon>
        <taxon>Nematocera</taxon>
        <taxon>Chironomoidea</taxon>
        <taxon>Chironomidae</taxon>
        <taxon>Chironominae</taxon>
        <taxon>Chironomus</taxon>
    </lineage>
</organism>
<accession>A0A9N9RL10</accession>
<evidence type="ECO:0000256" key="2">
    <source>
        <dbReference type="ARBA" id="ARBA00023125"/>
    </source>
</evidence>